<reference evidence="3" key="1">
    <citation type="journal article" date="2017" name="Genome Biol.">
        <title>Comparative genomics reveals high biological diversity and specific adaptations in the industrially and medically important fungal genus Aspergillus.</title>
        <authorList>
            <person name="de Vries R.P."/>
            <person name="Riley R."/>
            <person name="Wiebenga A."/>
            <person name="Aguilar-Osorio G."/>
            <person name="Amillis S."/>
            <person name="Uchima C.A."/>
            <person name="Anderluh G."/>
            <person name="Asadollahi M."/>
            <person name="Askin M."/>
            <person name="Barry K."/>
            <person name="Battaglia E."/>
            <person name="Bayram O."/>
            <person name="Benocci T."/>
            <person name="Braus-Stromeyer S.A."/>
            <person name="Caldana C."/>
            <person name="Canovas D."/>
            <person name="Cerqueira G.C."/>
            <person name="Chen F."/>
            <person name="Chen W."/>
            <person name="Choi C."/>
            <person name="Clum A."/>
            <person name="Dos Santos R.A."/>
            <person name="Damasio A.R."/>
            <person name="Diallinas G."/>
            <person name="Emri T."/>
            <person name="Fekete E."/>
            <person name="Flipphi M."/>
            <person name="Freyberg S."/>
            <person name="Gallo A."/>
            <person name="Gournas C."/>
            <person name="Habgood R."/>
            <person name="Hainaut M."/>
            <person name="Harispe M.L."/>
            <person name="Henrissat B."/>
            <person name="Hilden K.S."/>
            <person name="Hope R."/>
            <person name="Hossain A."/>
            <person name="Karabika E."/>
            <person name="Karaffa L."/>
            <person name="Karanyi Z."/>
            <person name="Krasevec N."/>
            <person name="Kuo A."/>
            <person name="Kusch H."/>
            <person name="LaButti K."/>
            <person name="Lagendijk E.L."/>
            <person name="Lapidus A."/>
            <person name="Levasseur A."/>
            <person name="Lindquist E."/>
            <person name="Lipzen A."/>
            <person name="Logrieco A.F."/>
            <person name="MacCabe A."/>
            <person name="Maekelae M.R."/>
            <person name="Malavazi I."/>
            <person name="Melin P."/>
            <person name="Meyer V."/>
            <person name="Mielnichuk N."/>
            <person name="Miskei M."/>
            <person name="Molnar A.P."/>
            <person name="Mule G."/>
            <person name="Ngan C.Y."/>
            <person name="Orejas M."/>
            <person name="Orosz E."/>
            <person name="Ouedraogo J.P."/>
            <person name="Overkamp K.M."/>
            <person name="Park H.-S."/>
            <person name="Perrone G."/>
            <person name="Piumi F."/>
            <person name="Punt P.J."/>
            <person name="Ram A.F."/>
            <person name="Ramon A."/>
            <person name="Rauscher S."/>
            <person name="Record E."/>
            <person name="Riano-Pachon D.M."/>
            <person name="Robert V."/>
            <person name="Roehrig J."/>
            <person name="Ruller R."/>
            <person name="Salamov A."/>
            <person name="Salih N.S."/>
            <person name="Samson R.A."/>
            <person name="Sandor E."/>
            <person name="Sanguinetti M."/>
            <person name="Schuetze T."/>
            <person name="Sepcic K."/>
            <person name="Shelest E."/>
            <person name="Sherlock G."/>
            <person name="Sophianopoulou V."/>
            <person name="Squina F.M."/>
            <person name="Sun H."/>
            <person name="Susca A."/>
            <person name="Todd R.B."/>
            <person name="Tsang A."/>
            <person name="Unkles S.E."/>
            <person name="van de Wiele N."/>
            <person name="van Rossen-Uffink D."/>
            <person name="Oliveira J.V."/>
            <person name="Vesth T.C."/>
            <person name="Visser J."/>
            <person name="Yu J.-H."/>
            <person name="Zhou M."/>
            <person name="Andersen M.R."/>
            <person name="Archer D.B."/>
            <person name="Baker S.E."/>
            <person name="Benoit I."/>
            <person name="Brakhage A.A."/>
            <person name="Braus G.H."/>
            <person name="Fischer R."/>
            <person name="Frisvad J.C."/>
            <person name="Goldman G.H."/>
            <person name="Houbraken J."/>
            <person name="Oakley B."/>
            <person name="Pocsi I."/>
            <person name="Scazzocchio C."/>
            <person name="Seiboth B."/>
            <person name="vanKuyk P.A."/>
            <person name="Wortman J."/>
            <person name="Dyer P.S."/>
            <person name="Grigoriev I.V."/>
        </authorList>
    </citation>
    <scope>NUCLEOTIDE SEQUENCE [LARGE SCALE GENOMIC DNA]</scope>
    <source>
        <strain evidence="3">DTO 134E9</strain>
    </source>
</reference>
<accession>A0A1L9RF40</accession>
<protein>
    <submittedName>
        <fullName evidence="2">Uncharacterized protein</fullName>
    </submittedName>
</protein>
<dbReference type="VEuPathDB" id="FungiDB:ASPWEDRAFT_43577"/>
<dbReference type="OrthoDB" id="4225164at2759"/>
<name>A0A1L9RF40_ASPWE</name>
<organism evidence="2 3">
    <name type="scientific">Aspergillus wentii DTO 134E9</name>
    <dbReference type="NCBI Taxonomy" id="1073089"/>
    <lineage>
        <taxon>Eukaryota</taxon>
        <taxon>Fungi</taxon>
        <taxon>Dikarya</taxon>
        <taxon>Ascomycota</taxon>
        <taxon>Pezizomycotina</taxon>
        <taxon>Eurotiomycetes</taxon>
        <taxon>Eurotiomycetidae</taxon>
        <taxon>Eurotiales</taxon>
        <taxon>Aspergillaceae</taxon>
        <taxon>Aspergillus</taxon>
        <taxon>Aspergillus subgen. Cremei</taxon>
    </lineage>
</organism>
<dbReference type="AlphaFoldDB" id="A0A1L9RF40"/>
<sequence length="292" mass="33081">MKIKPEPASAVDINEAGEEVLHSSKTASRVGKAPKSSPRTPLKYDNSCFSIFKGPIEYAVESYDGPRPLTIFSMSSDDSPDLHEIPGQRFRKVFYRDEMDIIHPNASRRGHVKLTVFVASQDEECPNPRLYVEQRVYRGNREMTVIQELVFRTNIQKGVEYVFKGCGDEDLSTGKQDLHVRFHSLEQNTFDSYMSHARYYGFDRNVDLRIDKNILKDGLFYRFPSIPGNVQSSSGISFKGGELQSLLEAKRKQMGTGDDQVLKLLSMTFPGLGHATENGFHVGALHLRILYH</sequence>
<keyword evidence="3" id="KW-1185">Reference proteome</keyword>
<dbReference type="GeneID" id="63751904"/>
<gene>
    <name evidence="2" type="ORF">ASPWEDRAFT_43577</name>
</gene>
<dbReference type="EMBL" id="KV878214">
    <property type="protein sequence ID" value="OJJ33549.1"/>
    <property type="molecule type" value="Genomic_DNA"/>
</dbReference>
<proteinExistence type="predicted"/>
<evidence type="ECO:0000313" key="3">
    <source>
        <dbReference type="Proteomes" id="UP000184383"/>
    </source>
</evidence>
<dbReference type="RefSeq" id="XP_040687226.1">
    <property type="nucleotide sequence ID" value="XM_040836056.1"/>
</dbReference>
<evidence type="ECO:0000313" key="2">
    <source>
        <dbReference type="EMBL" id="OJJ33549.1"/>
    </source>
</evidence>
<evidence type="ECO:0000256" key="1">
    <source>
        <dbReference type="SAM" id="MobiDB-lite"/>
    </source>
</evidence>
<dbReference type="Proteomes" id="UP000184383">
    <property type="component" value="Unassembled WGS sequence"/>
</dbReference>
<feature type="region of interest" description="Disordered" evidence="1">
    <location>
        <begin position="1"/>
        <end position="40"/>
    </location>
</feature>